<feature type="compositionally biased region" description="Basic and acidic residues" evidence="1">
    <location>
        <begin position="35"/>
        <end position="45"/>
    </location>
</feature>
<evidence type="ECO:0000313" key="2">
    <source>
        <dbReference type="EMBL" id="GBM40277.1"/>
    </source>
</evidence>
<accession>A0A4Y2FH19</accession>
<gene>
    <name evidence="2" type="ORF">AVEN_248298_1</name>
</gene>
<dbReference type="Proteomes" id="UP000499080">
    <property type="component" value="Unassembled WGS sequence"/>
</dbReference>
<evidence type="ECO:0000313" key="3">
    <source>
        <dbReference type="Proteomes" id="UP000499080"/>
    </source>
</evidence>
<protein>
    <submittedName>
        <fullName evidence="2">Uncharacterized protein</fullName>
    </submittedName>
</protein>
<sequence>MNDGAMASPKAGAMAPPKTGARGVYTPLRPGCDWDGGKTREDHARSSLPACLVRPPPPPSTKRPNCNIKSIFPTGRNGLSALSQLEMSLITDIMNIGQSKANTTRGILRFSLLYWSNFCLEMWNKGIHILPSLRPGYQCPFILIIATLLTARTFRKSNAKDLPYHLITTVHCLART</sequence>
<dbReference type="AlphaFoldDB" id="A0A4Y2FH19"/>
<proteinExistence type="predicted"/>
<keyword evidence="3" id="KW-1185">Reference proteome</keyword>
<dbReference type="EMBL" id="BGPR01000924">
    <property type="protein sequence ID" value="GBM40277.1"/>
    <property type="molecule type" value="Genomic_DNA"/>
</dbReference>
<organism evidence="2 3">
    <name type="scientific">Araneus ventricosus</name>
    <name type="common">Orbweaver spider</name>
    <name type="synonym">Epeira ventricosa</name>
    <dbReference type="NCBI Taxonomy" id="182803"/>
    <lineage>
        <taxon>Eukaryota</taxon>
        <taxon>Metazoa</taxon>
        <taxon>Ecdysozoa</taxon>
        <taxon>Arthropoda</taxon>
        <taxon>Chelicerata</taxon>
        <taxon>Arachnida</taxon>
        <taxon>Araneae</taxon>
        <taxon>Araneomorphae</taxon>
        <taxon>Entelegynae</taxon>
        <taxon>Araneoidea</taxon>
        <taxon>Araneidae</taxon>
        <taxon>Araneus</taxon>
    </lineage>
</organism>
<comment type="caution">
    <text evidence="2">The sequence shown here is derived from an EMBL/GenBank/DDBJ whole genome shotgun (WGS) entry which is preliminary data.</text>
</comment>
<evidence type="ECO:0000256" key="1">
    <source>
        <dbReference type="SAM" id="MobiDB-lite"/>
    </source>
</evidence>
<feature type="region of interest" description="Disordered" evidence="1">
    <location>
        <begin position="1"/>
        <end position="65"/>
    </location>
</feature>
<reference evidence="2 3" key="1">
    <citation type="journal article" date="2019" name="Sci. Rep.">
        <title>Orb-weaving spider Araneus ventricosus genome elucidates the spidroin gene catalogue.</title>
        <authorList>
            <person name="Kono N."/>
            <person name="Nakamura H."/>
            <person name="Ohtoshi R."/>
            <person name="Moran D.A.P."/>
            <person name="Shinohara A."/>
            <person name="Yoshida Y."/>
            <person name="Fujiwara M."/>
            <person name="Mori M."/>
            <person name="Tomita M."/>
            <person name="Arakawa K."/>
        </authorList>
    </citation>
    <scope>NUCLEOTIDE SEQUENCE [LARGE SCALE GENOMIC DNA]</scope>
</reference>
<name>A0A4Y2FH19_ARAVE</name>